<proteinExistence type="predicted"/>
<dbReference type="Proteomes" id="UP000026961">
    <property type="component" value="Chromosome 8"/>
</dbReference>
<keyword evidence="2" id="KW-1185">Reference proteome</keyword>
<evidence type="ECO:0000313" key="2">
    <source>
        <dbReference type="Proteomes" id="UP000026961"/>
    </source>
</evidence>
<reference evidence="1" key="2">
    <citation type="submission" date="2018-05" db="EMBL/GenBank/DDBJ databases">
        <title>OgluRS3 (Oryza glumaepatula Reference Sequence Version 3).</title>
        <authorList>
            <person name="Zhang J."/>
            <person name="Kudrna D."/>
            <person name="Lee S."/>
            <person name="Talag J."/>
            <person name="Welchert J."/>
            <person name="Wing R.A."/>
        </authorList>
    </citation>
    <scope>NUCLEOTIDE SEQUENCE [LARGE SCALE GENOMIC DNA]</scope>
</reference>
<accession>A0A0E0ATW0</accession>
<dbReference type="AlphaFoldDB" id="A0A0E0ATW0"/>
<dbReference type="Gramene" id="OGLUM08G11150.1">
    <property type="protein sequence ID" value="OGLUM08G11150.1"/>
    <property type="gene ID" value="OGLUM08G11150"/>
</dbReference>
<organism evidence="1">
    <name type="scientific">Oryza glumipatula</name>
    <dbReference type="NCBI Taxonomy" id="40148"/>
    <lineage>
        <taxon>Eukaryota</taxon>
        <taxon>Viridiplantae</taxon>
        <taxon>Streptophyta</taxon>
        <taxon>Embryophyta</taxon>
        <taxon>Tracheophyta</taxon>
        <taxon>Spermatophyta</taxon>
        <taxon>Magnoliopsida</taxon>
        <taxon>Liliopsida</taxon>
        <taxon>Poales</taxon>
        <taxon>Poaceae</taxon>
        <taxon>BOP clade</taxon>
        <taxon>Oryzoideae</taxon>
        <taxon>Oryzeae</taxon>
        <taxon>Oryzinae</taxon>
        <taxon>Oryza</taxon>
    </lineage>
</organism>
<protein>
    <submittedName>
        <fullName evidence="1">Uncharacterized protein</fullName>
    </submittedName>
</protein>
<dbReference type="HOGENOM" id="CLU_2926414_0_0_1"/>
<dbReference type="EnsemblPlants" id="OGLUM08G11150.1">
    <property type="protein sequence ID" value="OGLUM08G11150.1"/>
    <property type="gene ID" value="OGLUM08G11150"/>
</dbReference>
<sequence>MSLRLKWFVLSWCTSPRRGCTPCKLRISGALCHDCHCDIACRRTPSKLLGKAECSRLRTSD</sequence>
<reference evidence="1" key="1">
    <citation type="submission" date="2015-04" db="UniProtKB">
        <authorList>
            <consortium name="EnsemblPlants"/>
        </authorList>
    </citation>
    <scope>IDENTIFICATION</scope>
</reference>
<evidence type="ECO:0000313" key="1">
    <source>
        <dbReference type="EnsemblPlants" id="OGLUM08G11150.1"/>
    </source>
</evidence>
<name>A0A0E0ATW0_9ORYZ</name>